<keyword evidence="1" id="KW-0472">Membrane</keyword>
<comment type="caution">
    <text evidence="2">The sequence shown here is derived from an EMBL/GenBank/DDBJ whole genome shotgun (WGS) entry which is preliminary data.</text>
</comment>
<dbReference type="EMBL" id="BSTX01000004">
    <property type="protein sequence ID" value="GLZ80883.1"/>
    <property type="molecule type" value="Genomic_DNA"/>
</dbReference>
<feature type="transmembrane region" description="Helical" evidence="1">
    <location>
        <begin position="115"/>
        <end position="132"/>
    </location>
</feature>
<keyword evidence="1" id="KW-1133">Transmembrane helix</keyword>
<dbReference type="AlphaFoldDB" id="A0A9W6SR88"/>
<feature type="transmembrane region" description="Helical" evidence="1">
    <location>
        <begin position="172"/>
        <end position="195"/>
    </location>
</feature>
<evidence type="ECO:0000313" key="2">
    <source>
        <dbReference type="EMBL" id="GLZ80883.1"/>
    </source>
</evidence>
<protein>
    <submittedName>
        <fullName evidence="2">Uncharacterized protein</fullName>
    </submittedName>
</protein>
<accession>A0A9W6SR88</accession>
<feature type="transmembrane region" description="Helical" evidence="1">
    <location>
        <begin position="85"/>
        <end position="103"/>
    </location>
</feature>
<gene>
    <name evidence="2" type="ORF">Afil01_56900</name>
</gene>
<organism evidence="2 3">
    <name type="scientific">Actinorhabdospora filicis</name>
    <dbReference type="NCBI Taxonomy" id="1785913"/>
    <lineage>
        <taxon>Bacteria</taxon>
        <taxon>Bacillati</taxon>
        <taxon>Actinomycetota</taxon>
        <taxon>Actinomycetes</taxon>
        <taxon>Micromonosporales</taxon>
        <taxon>Micromonosporaceae</taxon>
        <taxon>Actinorhabdospora</taxon>
    </lineage>
</organism>
<proteinExistence type="predicted"/>
<sequence length="231" mass="23798">MPTVPDAPYPATPTEAPAPTRAGLLSALPTTPVSALFAAAGVLAGAVAFFGPAAVHSDKNGDVTKYVAIPISGLPIGLTSTQTALAMPVWPLILTALLLAFAYGTGGARRISARFAAVGVAVLGVGMIYGQFRDWVGIFTGTNRWTEGTSAASDYGLDEYDPSMKKNPFEDVVMSVGWGTWLLIAALVLLAVAAVTATRRVPSVLPVASPPPHEDGIEVVPDNTVWSAPSA</sequence>
<dbReference type="RefSeq" id="WP_285666159.1">
    <property type="nucleotide sequence ID" value="NZ_BSTX01000004.1"/>
</dbReference>
<evidence type="ECO:0000313" key="3">
    <source>
        <dbReference type="Proteomes" id="UP001165079"/>
    </source>
</evidence>
<keyword evidence="3" id="KW-1185">Reference proteome</keyword>
<keyword evidence="1" id="KW-0812">Transmembrane</keyword>
<name>A0A9W6SR88_9ACTN</name>
<reference evidence="2" key="1">
    <citation type="submission" date="2023-03" db="EMBL/GenBank/DDBJ databases">
        <title>Actinorhabdospora filicis NBRC 111898.</title>
        <authorList>
            <person name="Ichikawa N."/>
            <person name="Sato H."/>
            <person name="Tonouchi N."/>
        </authorList>
    </citation>
    <scope>NUCLEOTIDE SEQUENCE</scope>
    <source>
        <strain evidence="2">NBRC 111898</strain>
    </source>
</reference>
<dbReference type="Proteomes" id="UP001165079">
    <property type="component" value="Unassembled WGS sequence"/>
</dbReference>
<evidence type="ECO:0000256" key="1">
    <source>
        <dbReference type="SAM" id="Phobius"/>
    </source>
</evidence>
<feature type="transmembrane region" description="Helical" evidence="1">
    <location>
        <begin position="33"/>
        <end position="51"/>
    </location>
</feature>